<dbReference type="Proteomes" id="UP001611075">
    <property type="component" value="Unassembled WGS sequence"/>
</dbReference>
<proteinExistence type="predicted"/>
<dbReference type="Gene3D" id="3.40.50.2000">
    <property type="entry name" value="Glycogen Phosphorylase B"/>
    <property type="match status" value="2"/>
</dbReference>
<feature type="domain" description="Glycosyltransferase subfamily 4-like N-terminal" evidence="5">
    <location>
        <begin position="55"/>
        <end position="237"/>
    </location>
</feature>
<feature type="domain" description="Glycosyl transferase family 1" evidence="4">
    <location>
        <begin position="255"/>
        <end position="423"/>
    </location>
</feature>
<keyword evidence="1" id="KW-0328">Glycosyltransferase</keyword>
<evidence type="ECO:0000313" key="7">
    <source>
        <dbReference type="Proteomes" id="UP001611075"/>
    </source>
</evidence>
<dbReference type="InterPro" id="IPR050194">
    <property type="entry name" value="Glycosyltransferase_grp1"/>
</dbReference>
<dbReference type="InterPro" id="IPR001296">
    <property type="entry name" value="Glyco_trans_1"/>
</dbReference>
<dbReference type="SUPFAM" id="SSF53756">
    <property type="entry name" value="UDP-Glycosyltransferase/glycogen phosphorylase"/>
    <property type="match status" value="1"/>
</dbReference>
<evidence type="ECO:0000259" key="5">
    <source>
        <dbReference type="Pfam" id="PF13579"/>
    </source>
</evidence>
<evidence type="ECO:0000313" key="6">
    <source>
        <dbReference type="EMBL" id="MFI0794541.1"/>
    </source>
</evidence>
<accession>A0ABW7SLG0</accession>
<keyword evidence="7" id="KW-1185">Reference proteome</keyword>
<keyword evidence="2" id="KW-0808">Transferase</keyword>
<feature type="region of interest" description="Disordered" evidence="3">
    <location>
        <begin position="1"/>
        <end position="35"/>
    </location>
</feature>
<evidence type="ECO:0000256" key="2">
    <source>
        <dbReference type="ARBA" id="ARBA00022679"/>
    </source>
</evidence>
<dbReference type="Pfam" id="PF00534">
    <property type="entry name" value="Glycos_transf_1"/>
    <property type="match status" value="1"/>
</dbReference>
<dbReference type="InterPro" id="IPR028098">
    <property type="entry name" value="Glyco_trans_4-like_N"/>
</dbReference>
<comment type="caution">
    <text evidence="6">The sequence shown here is derived from an EMBL/GenBank/DDBJ whole genome shotgun (WGS) entry which is preliminary data.</text>
</comment>
<dbReference type="EMBL" id="JBIRPU010000012">
    <property type="protein sequence ID" value="MFI0794541.1"/>
    <property type="molecule type" value="Genomic_DNA"/>
</dbReference>
<sequence>MNGDLDQDDQMPPRWASGPARGPGGPAFGADAEGERPDRVTLVSQWFPPEPAALAHRITTSLRDQGFVADVLTGVPNYPRGIVYEGYSARRRSVEVRDGIRVLRTPLYPSHDRSAFGRALNYASWAASSSLLGARALRNADAALVYSSPVTATAAAMMAKLRWRTPYVTMVIDLWPDNVFATGYLTEGPTRRIAEAVLNRFTDQTYRWADHVTVPTPGLRDIVVDRGVPPEKVSLVYIWADEKIMQPTEPEPGLRDRLGLTDDDFVLLYGGNLGAAQRLDVVVDAMARLRNMPDVHLVLAGDGVERDRLVAQAERDRLGTVHFLDPVPPDRMAARMAAADLNLISLADEPLFRITLPSKTQSILACGQPMLACAPGDVARIAHDAEAGFSAPPGDAEALAAVIRSARATPRHRLRAMGEAGRQYYLTHMSEASNAPVIADLLSQAARRGRNARGNKRA</sequence>
<dbReference type="Pfam" id="PF13579">
    <property type="entry name" value="Glyco_trans_4_4"/>
    <property type="match status" value="1"/>
</dbReference>
<organism evidence="6 7">
    <name type="scientific">Micromonospora rubida</name>
    <dbReference type="NCBI Taxonomy" id="2697657"/>
    <lineage>
        <taxon>Bacteria</taxon>
        <taxon>Bacillati</taxon>
        <taxon>Actinomycetota</taxon>
        <taxon>Actinomycetes</taxon>
        <taxon>Micromonosporales</taxon>
        <taxon>Micromonosporaceae</taxon>
        <taxon>Micromonospora</taxon>
    </lineage>
</organism>
<gene>
    <name evidence="6" type="ORF">ACH4OY_17925</name>
</gene>
<dbReference type="PANTHER" id="PTHR45947:SF3">
    <property type="entry name" value="SULFOQUINOVOSYL TRANSFERASE SQD2"/>
    <property type="match status" value="1"/>
</dbReference>
<evidence type="ECO:0000256" key="3">
    <source>
        <dbReference type="SAM" id="MobiDB-lite"/>
    </source>
</evidence>
<evidence type="ECO:0000259" key="4">
    <source>
        <dbReference type="Pfam" id="PF00534"/>
    </source>
</evidence>
<dbReference type="PANTHER" id="PTHR45947">
    <property type="entry name" value="SULFOQUINOVOSYL TRANSFERASE SQD2"/>
    <property type="match status" value="1"/>
</dbReference>
<dbReference type="CDD" id="cd03794">
    <property type="entry name" value="GT4_WbuB-like"/>
    <property type="match status" value="1"/>
</dbReference>
<reference evidence="6 7" key="1">
    <citation type="submission" date="2024-10" db="EMBL/GenBank/DDBJ databases">
        <title>The Natural Products Discovery Center: Release of the First 8490 Sequenced Strains for Exploring Actinobacteria Biosynthetic Diversity.</title>
        <authorList>
            <person name="Kalkreuter E."/>
            <person name="Kautsar S.A."/>
            <person name="Yang D."/>
            <person name="Bader C.D."/>
            <person name="Teijaro C.N."/>
            <person name="Fluegel L."/>
            <person name="Davis C.M."/>
            <person name="Simpson J.R."/>
            <person name="Lauterbach L."/>
            <person name="Steele A.D."/>
            <person name="Gui C."/>
            <person name="Meng S."/>
            <person name="Li G."/>
            <person name="Viehrig K."/>
            <person name="Ye F."/>
            <person name="Su P."/>
            <person name="Kiefer A.F."/>
            <person name="Nichols A."/>
            <person name="Cepeda A.J."/>
            <person name="Yan W."/>
            <person name="Fan B."/>
            <person name="Jiang Y."/>
            <person name="Adhikari A."/>
            <person name="Zheng C.-J."/>
            <person name="Schuster L."/>
            <person name="Cowan T.M."/>
            <person name="Smanski M.J."/>
            <person name="Chevrette M.G."/>
            <person name="De Carvalho L.P.S."/>
            <person name="Shen B."/>
        </authorList>
    </citation>
    <scope>NUCLEOTIDE SEQUENCE [LARGE SCALE GENOMIC DNA]</scope>
    <source>
        <strain evidence="6 7">NPDC021253</strain>
    </source>
</reference>
<dbReference type="RefSeq" id="WP_396680962.1">
    <property type="nucleotide sequence ID" value="NZ_JBIRPU010000012.1"/>
</dbReference>
<protein>
    <submittedName>
        <fullName evidence="6">Glycosyltransferase family 4 protein</fullName>
    </submittedName>
</protein>
<name>A0ABW7SLG0_9ACTN</name>
<evidence type="ECO:0000256" key="1">
    <source>
        <dbReference type="ARBA" id="ARBA00022676"/>
    </source>
</evidence>